<name>A0A2M9XXS6_9LEPT</name>
<keyword evidence="2" id="KW-1185">Reference proteome</keyword>
<accession>A0A2M9XXS6</accession>
<dbReference type="EMBL" id="RQFP01000009">
    <property type="protein sequence ID" value="TGK92746.1"/>
    <property type="molecule type" value="Genomic_DNA"/>
</dbReference>
<evidence type="ECO:0000313" key="2">
    <source>
        <dbReference type="Proteomes" id="UP000297891"/>
    </source>
</evidence>
<dbReference type="Pfam" id="PF06949">
    <property type="entry name" value="DUF1292"/>
    <property type="match status" value="1"/>
</dbReference>
<reference evidence="1" key="1">
    <citation type="journal article" date="2019" name="PLoS Negl. Trop. Dis.">
        <title>Revisiting the worldwide diversity of Leptospira species in the environment.</title>
        <authorList>
            <person name="Vincent A.T."/>
            <person name="Schiettekatte O."/>
            <person name="Bourhy P."/>
            <person name="Veyrier F.J."/>
            <person name="Picardeau M."/>
        </authorList>
    </citation>
    <scope>NUCLEOTIDE SEQUENCE [LARGE SCALE GENOMIC DNA]</scope>
    <source>
        <strain evidence="1">201800277</strain>
    </source>
</reference>
<gene>
    <name evidence="1" type="ORF">EHQ30_12925</name>
</gene>
<protein>
    <submittedName>
        <fullName evidence="1">DUF1292 domain-containing protein</fullName>
    </submittedName>
</protein>
<comment type="caution">
    <text evidence="1">The sequence shown here is derived from an EMBL/GenBank/DDBJ whole genome shotgun (WGS) entry which is preliminary data.</text>
</comment>
<dbReference type="InterPro" id="IPR009711">
    <property type="entry name" value="UPF0473"/>
</dbReference>
<dbReference type="Proteomes" id="UP000297891">
    <property type="component" value="Unassembled WGS sequence"/>
</dbReference>
<proteinExistence type="predicted"/>
<dbReference type="AlphaFoldDB" id="A0A2M9XXS6"/>
<evidence type="ECO:0000313" key="1">
    <source>
        <dbReference type="EMBL" id="TGK92746.1"/>
    </source>
</evidence>
<dbReference type="OrthoDB" id="331384at2"/>
<organism evidence="1 2">
    <name type="scientific">Leptospira brenneri</name>
    <dbReference type="NCBI Taxonomy" id="2023182"/>
    <lineage>
        <taxon>Bacteria</taxon>
        <taxon>Pseudomonadati</taxon>
        <taxon>Spirochaetota</taxon>
        <taxon>Spirochaetia</taxon>
        <taxon>Leptospirales</taxon>
        <taxon>Leptospiraceae</taxon>
        <taxon>Leptospira</taxon>
    </lineage>
</organism>
<dbReference type="RefSeq" id="WP_100792075.1">
    <property type="nucleotide sequence ID" value="NZ_NPDQ01000009.1"/>
</dbReference>
<sequence length="121" mass="14195">MDMKDLGFQADDFLPSRVTEEIDLVDEKGNNYQWEVFYSFSQMGNDYLVFIPSTEQEFQFVNVEMDDPDSDVPGYIVMRIGQDESGEEILEEILDEDELEEIREYVEDEIGLVGQFLNREE</sequence>